<keyword evidence="2" id="KW-1185">Reference proteome</keyword>
<accession>A0AAV3TB83</accession>
<keyword evidence="1" id="KW-0489">Methyltransferase</keyword>
<keyword evidence="1" id="KW-0808">Transferase</keyword>
<dbReference type="GO" id="GO:0008168">
    <property type="term" value="F:methyltransferase activity"/>
    <property type="evidence" value="ECO:0007669"/>
    <property type="project" value="UniProtKB-KW"/>
</dbReference>
<protein>
    <submittedName>
        <fullName evidence="1">SAM-dependent methyltransferase</fullName>
    </submittedName>
</protein>
<sequence>MTNADTFEVGEFAVIGRTFEEYRDMFDLDPGDIDGRAILDCPAGVASFVAEARDRGASAVGVDPVFERAPEGLARECRSDFRATADQIREKPELFDWEYYGTVENRVGYLKDAHERFLRDFSANGDRYVPATLPNLPFADDAFSLTLSANFLFLYSDRLDYEFHLDALRELCRVTSEELRVFPLAGLDTEPYDQLDDVIAALRDEGYDAEIRGVSYEFQEGVSDMLVVAP</sequence>
<name>A0AAV3TB83_9EURY</name>
<dbReference type="EMBL" id="BAAADV010000007">
    <property type="protein sequence ID" value="GAA0676986.1"/>
    <property type="molecule type" value="Genomic_DNA"/>
</dbReference>
<comment type="caution">
    <text evidence="1">The sequence shown here is derived from an EMBL/GenBank/DDBJ whole genome shotgun (WGS) entry which is preliminary data.</text>
</comment>
<evidence type="ECO:0000313" key="2">
    <source>
        <dbReference type="Proteomes" id="UP001500420"/>
    </source>
</evidence>
<dbReference type="RefSeq" id="WP_343774480.1">
    <property type="nucleotide sequence ID" value="NZ_BAAADV010000007.1"/>
</dbReference>
<dbReference type="Proteomes" id="UP001500420">
    <property type="component" value="Unassembled WGS sequence"/>
</dbReference>
<proteinExistence type="predicted"/>
<organism evidence="1 2">
    <name type="scientific">Natronoarchaeum mannanilyticum</name>
    <dbReference type="NCBI Taxonomy" id="926360"/>
    <lineage>
        <taxon>Archaea</taxon>
        <taxon>Methanobacteriati</taxon>
        <taxon>Methanobacteriota</taxon>
        <taxon>Stenosarchaea group</taxon>
        <taxon>Halobacteria</taxon>
        <taxon>Halobacteriales</taxon>
        <taxon>Natronoarchaeaceae</taxon>
    </lineage>
</organism>
<dbReference type="Gene3D" id="3.40.50.150">
    <property type="entry name" value="Vaccinia Virus protein VP39"/>
    <property type="match status" value="1"/>
</dbReference>
<dbReference type="InterPro" id="IPR029063">
    <property type="entry name" value="SAM-dependent_MTases_sf"/>
</dbReference>
<dbReference type="AlphaFoldDB" id="A0AAV3TB83"/>
<gene>
    <name evidence="1" type="ORF">GCM10009020_26040</name>
</gene>
<reference evidence="1 2" key="1">
    <citation type="journal article" date="2019" name="Int. J. Syst. Evol. Microbiol.">
        <title>The Global Catalogue of Microorganisms (GCM) 10K type strain sequencing project: providing services to taxonomists for standard genome sequencing and annotation.</title>
        <authorList>
            <consortium name="The Broad Institute Genomics Platform"/>
            <consortium name="The Broad Institute Genome Sequencing Center for Infectious Disease"/>
            <person name="Wu L."/>
            <person name="Ma J."/>
        </authorList>
    </citation>
    <scope>NUCLEOTIDE SEQUENCE [LARGE SCALE GENOMIC DNA]</scope>
    <source>
        <strain evidence="1 2">JCM 16328</strain>
    </source>
</reference>
<dbReference type="GO" id="GO:0032259">
    <property type="term" value="P:methylation"/>
    <property type="evidence" value="ECO:0007669"/>
    <property type="project" value="UniProtKB-KW"/>
</dbReference>
<evidence type="ECO:0000313" key="1">
    <source>
        <dbReference type="EMBL" id="GAA0676986.1"/>
    </source>
</evidence>